<organism evidence="1 2">
    <name type="scientific">Solirubrobacter deserti</name>
    <dbReference type="NCBI Taxonomy" id="2282478"/>
    <lineage>
        <taxon>Bacteria</taxon>
        <taxon>Bacillati</taxon>
        <taxon>Actinomycetota</taxon>
        <taxon>Thermoleophilia</taxon>
        <taxon>Solirubrobacterales</taxon>
        <taxon>Solirubrobacteraceae</taxon>
        <taxon>Solirubrobacter</taxon>
    </lineage>
</organism>
<dbReference type="Proteomes" id="UP001147700">
    <property type="component" value="Unassembled WGS sequence"/>
</dbReference>
<evidence type="ECO:0000313" key="1">
    <source>
        <dbReference type="EMBL" id="MDA0140778.1"/>
    </source>
</evidence>
<reference evidence="1" key="1">
    <citation type="submission" date="2022-10" db="EMBL/GenBank/DDBJ databases">
        <title>The WGS of Solirubrobacter sp. CPCC 204708.</title>
        <authorList>
            <person name="Jiang Z."/>
        </authorList>
    </citation>
    <scope>NUCLEOTIDE SEQUENCE</scope>
    <source>
        <strain evidence="1">CPCC 204708</strain>
    </source>
</reference>
<sequence>MATALVSADAHAAVPADAVPDAPAPFSVTFDAQGLTVRAIAVGGVAAGERVALNCHECLGQTSVEAVATGPRHVFRPKLRLSAASRLELTVHGRNFARTRAYVVRGGRLRLDARHCVSVADNRRVRCNSITAPRPWATMNVCTPTAVGVRAASPAGGARRDRVAARFRLQYAEGARWVDVPNGTSPWTVLGRADRSWQGGYTFRFSGIDGRTFRGLADFEWRRGTRVVRRVVRLTSPRRVPGFSSSVCAP</sequence>
<comment type="caution">
    <text evidence="1">The sequence shown here is derived from an EMBL/GenBank/DDBJ whole genome shotgun (WGS) entry which is preliminary data.</text>
</comment>
<dbReference type="EMBL" id="JAPCID010000045">
    <property type="protein sequence ID" value="MDA0140778.1"/>
    <property type="molecule type" value="Genomic_DNA"/>
</dbReference>
<evidence type="ECO:0000313" key="2">
    <source>
        <dbReference type="Proteomes" id="UP001147700"/>
    </source>
</evidence>
<keyword evidence="2" id="KW-1185">Reference proteome</keyword>
<protein>
    <recommendedName>
        <fullName evidence="3">IPT/TIG domain-containing protein</fullName>
    </recommendedName>
</protein>
<gene>
    <name evidence="1" type="ORF">OJ962_24995</name>
</gene>
<accession>A0ABT4RQD0</accession>
<evidence type="ECO:0008006" key="3">
    <source>
        <dbReference type="Google" id="ProtNLM"/>
    </source>
</evidence>
<proteinExistence type="predicted"/>
<name>A0ABT4RQD0_9ACTN</name>